<reference evidence="4 5" key="1">
    <citation type="journal article" date="2015" name="Genome Announc.">
        <title>Genome Sequence of 'Candidatus Thioglobus singularis' Strain PS1, a Mixotroph from the SUP05 Clade of Marine Gammaproteobacteria.</title>
        <authorList>
            <person name="Marshall K.T."/>
            <person name="Morris R.M."/>
        </authorList>
    </citation>
    <scope>NUCLEOTIDE SEQUENCE [LARGE SCALE GENOMIC DNA]</scope>
    <source>
        <strain evidence="4 5">PS1</strain>
    </source>
</reference>
<gene>
    <name evidence="4" type="ORF">W908_08475</name>
</gene>
<feature type="domain" description="Peptidoglycan binding-like" evidence="2">
    <location>
        <begin position="332"/>
        <end position="388"/>
    </location>
</feature>
<evidence type="ECO:0000313" key="4">
    <source>
        <dbReference type="EMBL" id="ALE02536.1"/>
    </source>
</evidence>
<dbReference type="PANTHER" id="PTHR30163">
    <property type="entry name" value="MEMBRANE-BOUND LYTIC MUREIN TRANSGLYCOSYLASE B"/>
    <property type="match status" value="1"/>
</dbReference>
<dbReference type="Gene3D" id="1.10.530.10">
    <property type="match status" value="1"/>
</dbReference>
<dbReference type="RefSeq" id="WP_053820717.1">
    <property type="nucleotide sequence ID" value="NZ_CP006911.1"/>
</dbReference>
<dbReference type="SUPFAM" id="SSF47090">
    <property type="entry name" value="PGBD-like"/>
    <property type="match status" value="1"/>
</dbReference>
<dbReference type="EMBL" id="CP006911">
    <property type="protein sequence ID" value="ALE02536.1"/>
    <property type="molecule type" value="Genomic_DNA"/>
</dbReference>
<dbReference type="OrthoDB" id="9772911at2"/>
<dbReference type="InterPro" id="IPR023346">
    <property type="entry name" value="Lysozyme-like_dom_sf"/>
</dbReference>
<dbReference type="SUPFAM" id="SSF53955">
    <property type="entry name" value="Lysozyme-like"/>
    <property type="match status" value="1"/>
</dbReference>
<dbReference type="InterPro" id="IPR011970">
    <property type="entry name" value="MltB_2"/>
</dbReference>
<dbReference type="InterPro" id="IPR036365">
    <property type="entry name" value="PGBD-like_sf"/>
</dbReference>
<dbReference type="KEGG" id="tsn:W908_08475"/>
<dbReference type="PATRIC" id="fig|1125411.7.peg.1666"/>
<dbReference type="InterPro" id="IPR002477">
    <property type="entry name" value="Peptidoglycan-bd-like"/>
</dbReference>
<evidence type="ECO:0000256" key="1">
    <source>
        <dbReference type="SAM" id="SignalP"/>
    </source>
</evidence>
<feature type="chain" id="PRO_5005804540" evidence="1">
    <location>
        <begin position="18"/>
        <end position="389"/>
    </location>
</feature>
<dbReference type="Pfam" id="PF13406">
    <property type="entry name" value="SLT_2"/>
    <property type="match status" value="1"/>
</dbReference>
<dbReference type="NCBIfam" id="TIGR02283">
    <property type="entry name" value="MltB_2"/>
    <property type="match status" value="1"/>
</dbReference>
<keyword evidence="1" id="KW-0732">Signal</keyword>
<evidence type="ECO:0000313" key="5">
    <source>
        <dbReference type="Proteomes" id="UP000068905"/>
    </source>
</evidence>
<accession>A0A0M5KS37</accession>
<dbReference type="Pfam" id="PF01471">
    <property type="entry name" value="PG_binding_1"/>
    <property type="match status" value="1"/>
</dbReference>
<dbReference type="STRING" id="1125411.W908_08475"/>
<dbReference type="InterPro" id="IPR043426">
    <property type="entry name" value="MltB-like"/>
</dbReference>
<dbReference type="InterPro" id="IPR036366">
    <property type="entry name" value="PGBDSf"/>
</dbReference>
<keyword evidence="5" id="KW-1185">Reference proteome</keyword>
<feature type="domain" description="Transglycosylase SLT" evidence="3">
    <location>
        <begin position="21"/>
        <end position="313"/>
    </location>
</feature>
<dbReference type="CDD" id="cd13399">
    <property type="entry name" value="Slt35-like"/>
    <property type="match status" value="1"/>
</dbReference>
<sequence length="389" mass="43490">MFLRFFCLVFLTTSVFANSQSFEDFLDQVRKSATEQGVSKVTLDKAFLGLVEPKPEIIDSDKSQAEFTQNFWRYVNKRVSKTRLNNGNDTLNQNATLLNKASQKYGVPAHLIVAFMGLESNYGNYMGNERLIQSLATLAYDPRRSKFFTRELIAALKLMDKKTIPIDATGSWAGAMGAVQFMPTNVIAYGVDANNDGKVDLWNNKEDIYASAANFLSELGWKKGEKWGREALIPKNFDYRLTGLNVEKTVNEWAALGVLKGNRSALPKSNFKASLIVPMGHKGPAFLVYRNFEVIMGWNRSILYALSVAYLSDRLNGAGRLSAKPLDEPLLSREDVMQIQNTLNLLGYDTGTPDGMAGPKTRQATRKFQSDIGFVADGYVGYELFQQLQ</sequence>
<dbReference type="PANTHER" id="PTHR30163:SF8">
    <property type="entry name" value="LYTIC MUREIN TRANSGLYCOSYLASE"/>
    <property type="match status" value="1"/>
</dbReference>
<evidence type="ECO:0000259" key="3">
    <source>
        <dbReference type="Pfam" id="PF13406"/>
    </source>
</evidence>
<dbReference type="AlphaFoldDB" id="A0A0M5KS37"/>
<dbReference type="InterPro" id="IPR031304">
    <property type="entry name" value="SLT_2"/>
</dbReference>
<dbReference type="Gene3D" id="1.10.8.350">
    <property type="entry name" value="Bacterial muramidase"/>
    <property type="match status" value="1"/>
</dbReference>
<proteinExistence type="predicted"/>
<evidence type="ECO:0000259" key="2">
    <source>
        <dbReference type="Pfam" id="PF01471"/>
    </source>
</evidence>
<dbReference type="GO" id="GO:0009253">
    <property type="term" value="P:peptidoglycan catabolic process"/>
    <property type="evidence" value="ECO:0007669"/>
    <property type="project" value="TreeGrafter"/>
</dbReference>
<organism evidence="4 5">
    <name type="scientific">Candidatus Pseudothioglobus singularis PS1</name>
    <dbReference type="NCBI Taxonomy" id="1125411"/>
    <lineage>
        <taxon>Bacteria</taxon>
        <taxon>Pseudomonadati</taxon>
        <taxon>Pseudomonadota</taxon>
        <taxon>Gammaproteobacteria</taxon>
        <taxon>Candidatus Pseudothioglobaceae</taxon>
        <taxon>Candidatus Pseudothioglobus</taxon>
    </lineage>
</organism>
<feature type="signal peptide" evidence="1">
    <location>
        <begin position="1"/>
        <end position="17"/>
    </location>
</feature>
<dbReference type="GO" id="GO:0008933">
    <property type="term" value="F:peptidoglycan lytic transglycosylase activity"/>
    <property type="evidence" value="ECO:0007669"/>
    <property type="project" value="TreeGrafter"/>
</dbReference>
<name>A0A0M5KS37_9GAMM</name>
<dbReference type="Proteomes" id="UP000068905">
    <property type="component" value="Chromosome"/>
</dbReference>
<protein>
    <submittedName>
        <fullName evidence="4">Lytic murein transglycosylase</fullName>
    </submittedName>
</protein>
<dbReference type="Gene3D" id="1.10.101.10">
    <property type="entry name" value="PGBD-like superfamily/PGBD"/>
    <property type="match status" value="1"/>
</dbReference>